<keyword evidence="4" id="KW-0464">Manganese</keyword>
<feature type="binding site" evidence="4">
    <location>
        <position position="245"/>
    </location>
    <ligand>
        <name>Mn(2+)</name>
        <dbReference type="ChEBI" id="CHEBI:29035"/>
        <label>1</label>
    </ligand>
</feature>
<dbReference type="GO" id="GO:0046872">
    <property type="term" value="F:metal ion binding"/>
    <property type="evidence" value="ECO:0007669"/>
    <property type="project" value="UniProtKB-KW"/>
</dbReference>
<organism evidence="7 8">
    <name type="scientific">Nonomuraea montanisoli</name>
    <dbReference type="NCBI Taxonomy" id="2741721"/>
    <lineage>
        <taxon>Bacteria</taxon>
        <taxon>Bacillati</taxon>
        <taxon>Actinomycetota</taxon>
        <taxon>Actinomycetes</taxon>
        <taxon>Streptosporangiales</taxon>
        <taxon>Streptosporangiaceae</taxon>
        <taxon>Nonomuraea</taxon>
    </lineage>
</organism>
<evidence type="ECO:0000256" key="4">
    <source>
        <dbReference type="PIRSR" id="PIRSR036979-1"/>
    </source>
</evidence>
<dbReference type="PIRSF" id="PIRSF036979">
    <property type="entry name" value="Arginase"/>
    <property type="match status" value="1"/>
</dbReference>
<protein>
    <submittedName>
        <fullName evidence="7">Agmatinase</fullName>
        <ecNumber evidence="7">3.5.3.11</ecNumber>
    </submittedName>
</protein>
<evidence type="ECO:0000256" key="3">
    <source>
        <dbReference type="ARBA" id="ARBA00022801"/>
    </source>
</evidence>
<evidence type="ECO:0000256" key="6">
    <source>
        <dbReference type="SAM" id="MobiDB-lite"/>
    </source>
</evidence>
<comment type="similarity">
    <text evidence="1">Belongs to the arginase family. Agmatinase subfamily.</text>
</comment>
<dbReference type="SUPFAM" id="SSF52768">
    <property type="entry name" value="Arginase/deacetylase"/>
    <property type="match status" value="1"/>
</dbReference>
<dbReference type="InterPro" id="IPR006035">
    <property type="entry name" value="Ureohydrolase"/>
</dbReference>
<proteinExistence type="inferred from homology"/>
<comment type="caution">
    <text evidence="7">The sequence shown here is derived from an EMBL/GenBank/DDBJ whole genome shotgun (WGS) entry which is preliminary data.</text>
</comment>
<feature type="binding site" evidence="4">
    <location>
        <position position="150"/>
    </location>
    <ligand>
        <name>Mn(2+)</name>
        <dbReference type="ChEBI" id="CHEBI:29035"/>
        <label>1</label>
    </ligand>
</feature>
<dbReference type="PANTHER" id="PTHR11358:SF26">
    <property type="entry name" value="GUANIDINO ACID HYDROLASE, MITOCHONDRIAL"/>
    <property type="match status" value="1"/>
</dbReference>
<sequence>MTRYGAMYGPDITFLGVPACDLDEPGTWSDAQVVVLGAPFDGGTTYRAGARFGPSAMRQACYLGHDGERPSLALDVDGLLDLRVRDAGDVMMFSGDAERSHAALERAVHTVAAAGRIPVVLGGDHSIALPDVTGVARAVGWGRVSVLHFDAHADTGDSSYGSLIAHGQPMRRLIESGAARGDRFLQIGLRGYWPGPETLDWMADQGMRSYEMTEIVERGLDECLTEASRTALDDCDGVYLSVDIDVVDPGMAPGTGTPEPGGLTSRELLDAVRRLSYELPVVGVEVVEVAPDHDHADVTAMLGGRVVLEALSGIARQRAERDGRLERWDRSRPLLSRHGKGRGAERRRT</sequence>
<gene>
    <name evidence="7" type="primary">speB</name>
    <name evidence="7" type="ORF">HTZ77_10220</name>
</gene>
<accession>A0A7Y6M2S5</accession>
<evidence type="ECO:0000313" key="8">
    <source>
        <dbReference type="Proteomes" id="UP000586042"/>
    </source>
</evidence>
<dbReference type="PROSITE" id="PS51409">
    <property type="entry name" value="ARGINASE_2"/>
    <property type="match status" value="1"/>
</dbReference>
<keyword evidence="8" id="KW-1185">Reference proteome</keyword>
<dbReference type="CDD" id="cd09990">
    <property type="entry name" value="Agmatinase-like"/>
    <property type="match status" value="1"/>
</dbReference>
<dbReference type="GO" id="GO:0008783">
    <property type="term" value="F:agmatinase activity"/>
    <property type="evidence" value="ECO:0007669"/>
    <property type="project" value="UniProtKB-EC"/>
</dbReference>
<evidence type="ECO:0000256" key="5">
    <source>
        <dbReference type="RuleBase" id="RU003684"/>
    </source>
</evidence>
<evidence type="ECO:0000256" key="1">
    <source>
        <dbReference type="ARBA" id="ARBA00009227"/>
    </source>
</evidence>
<dbReference type="InterPro" id="IPR020855">
    <property type="entry name" value="Ureohydrolase_Mn_BS"/>
</dbReference>
<keyword evidence="2 4" id="KW-0479">Metal-binding</keyword>
<dbReference type="GO" id="GO:0033389">
    <property type="term" value="P:putrescine biosynthetic process from arginine, via agmatine"/>
    <property type="evidence" value="ECO:0007669"/>
    <property type="project" value="TreeGrafter"/>
</dbReference>
<reference evidence="7 8" key="1">
    <citation type="submission" date="2020-06" db="EMBL/GenBank/DDBJ databases">
        <title>Nonomuraea sp. SMC257, a novel actinomycete isolated from soil.</title>
        <authorList>
            <person name="Chanama M."/>
        </authorList>
    </citation>
    <scope>NUCLEOTIDE SEQUENCE [LARGE SCALE GENOMIC DNA]</scope>
    <source>
        <strain evidence="7 8">SMC257</strain>
    </source>
</reference>
<dbReference type="PROSITE" id="PS01053">
    <property type="entry name" value="ARGINASE_1"/>
    <property type="match status" value="1"/>
</dbReference>
<dbReference type="PANTHER" id="PTHR11358">
    <property type="entry name" value="ARGINASE/AGMATINASE"/>
    <property type="match status" value="1"/>
</dbReference>
<dbReference type="EC" id="3.5.3.11" evidence="7"/>
<dbReference type="Proteomes" id="UP000586042">
    <property type="component" value="Unassembled WGS sequence"/>
</dbReference>
<evidence type="ECO:0000313" key="7">
    <source>
        <dbReference type="EMBL" id="NUW31801.1"/>
    </source>
</evidence>
<dbReference type="RefSeq" id="WP_175589272.1">
    <property type="nucleotide sequence ID" value="NZ_JABWGN010000004.1"/>
</dbReference>
<evidence type="ECO:0000256" key="2">
    <source>
        <dbReference type="ARBA" id="ARBA00022723"/>
    </source>
</evidence>
<feature type="region of interest" description="Disordered" evidence="6">
    <location>
        <begin position="327"/>
        <end position="349"/>
    </location>
</feature>
<keyword evidence="3 5" id="KW-0378">Hydrolase</keyword>
<feature type="binding site" evidence="4">
    <location>
        <position position="152"/>
    </location>
    <ligand>
        <name>Mn(2+)</name>
        <dbReference type="ChEBI" id="CHEBI:29035"/>
        <label>1</label>
    </ligand>
</feature>
<dbReference type="Gene3D" id="3.40.800.10">
    <property type="entry name" value="Ureohydrolase domain"/>
    <property type="match status" value="1"/>
</dbReference>
<dbReference type="AlphaFoldDB" id="A0A7Y6M2S5"/>
<dbReference type="EMBL" id="JABWGN010000004">
    <property type="protein sequence ID" value="NUW31801.1"/>
    <property type="molecule type" value="Genomic_DNA"/>
</dbReference>
<name>A0A7Y6M2S5_9ACTN</name>
<comment type="cofactor">
    <cofactor evidence="4">
        <name>Mn(2+)</name>
        <dbReference type="ChEBI" id="CHEBI:29035"/>
    </cofactor>
    <text evidence="4">Binds 2 manganese ions per subunit.</text>
</comment>
<feature type="binding site" evidence="4">
    <location>
        <position position="243"/>
    </location>
    <ligand>
        <name>Mn(2+)</name>
        <dbReference type="ChEBI" id="CHEBI:29035"/>
        <label>1</label>
    </ligand>
</feature>
<dbReference type="NCBIfam" id="TIGR01230">
    <property type="entry name" value="agmatinase"/>
    <property type="match status" value="1"/>
</dbReference>
<dbReference type="InterPro" id="IPR005925">
    <property type="entry name" value="Agmatinase-rel"/>
</dbReference>
<dbReference type="Pfam" id="PF00491">
    <property type="entry name" value="Arginase"/>
    <property type="match status" value="1"/>
</dbReference>
<feature type="binding site" evidence="4">
    <location>
        <position position="154"/>
    </location>
    <ligand>
        <name>Mn(2+)</name>
        <dbReference type="ChEBI" id="CHEBI:29035"/>
        <label>1</label>
    </ligand>
</feature>
<dbReference type="InterPro" id="IPR023696">
    <property type="entry name" value="Ureohydrolase_dom_sf"/>
</dbReference>
<feature type="binding site" evidence="4">
    <location>
        <position position="125"/>
    </location>
    <ligand>
        <name>Mn(2+)</name>
        <dbReference type="ChEBI" id="CHEBI:29035"/>
        <label>1</label>
    </ligand>
</feature>